<name>A0A2D1G863_9CAUD</name>
<keyword evidence="2" id="KW-1185">Reference proteome</keyword>
<evidence type="ECO:0000313" key="1">
    <source>
        <dbReference type="EMBL" id="ATN87907.1"/>
    </source>
</evidence>
<dbReference type="Proteomes" id="UP000230528">
    <property type="component" value="Genome"/>
</dbReference>
<dbReference type="EMBL" id="MF919495">
    <property type="protein sequence ID" value="ATN87907.1"/>
    <property type="molecule type" value="Genomic_DNA"/>
</dbReference>
<reference evidence="1 2" key="1">
    <citation type="submission" date="2017-09" db="EMBL/GenBank/DDBJ databases">
        <authorList>
            <person name="Abdullah M."/>
            <person name="Cabreras A."/>
            <person name="Frueh W."/>
            <person name="Le H."/>
            <person name="Lezo S."/>
            <person name="Mvoula E."/>
            <person name="Quinn R."/>
            <person name="Sadana R."/>
            <person name="Saha S."/>
            <person name="Klyczek K."/>
            <person name="Garlena R.A."/>
            <person name="Russell D.A."/>
            <person name="Pope W.H."/>
            <person name="Jacobs-Sera D."/>
            <person name="Hendrix R.W."/>
            <person name="Hatfull G.F."/>
        </authorList>
    </citation>
    <scope>NUCLEOTIDE SEQUENCE [LARGE SCALE GENOMIC DNA]</scope>
</reference>
<accession>A0A2D1G863</accession>
<evidence type="ECO:0000313" key="2">
    <source>
        <dbReference type="Proteomes" id="UP000230528"/>
    </source>
</evidence>
<organism evidence="1 2">
    <name type="scientific">Mycobacterium phage Bigswole</name>
    <dbReference type="NCBI Taxonomy" id="2041521"/>
    <lineage>
        <taxon>Viruses</taxon>
        <taxon>Duplodnaviria</taxon>
        <taxon>Heunggongvirae</taxon>
        <taxon>Uroviricota</taxon>
        <taxon>Caudoviricetes</taxon>
        <taxon>Ceeclamvirinae</taxon>
        <taxon>Bixzunavirus</taxon>
        <taxon>Bixzunavirus bigswole</taxon>
    </lineage>
</organism>
<sequence>MIGEAAMTSINDLLRERPVDRAEIDRLKARMRHEIVLHRLRELLRRL</sequence>
<protein>
    <submittedName>
        <fullName evidence="1">Uncharacterized protein</fullName>
    </submittedName>
</protein>
<proteinExistence type="predicted"/>
<gene>
    <name evidence="1" type="ORF">SEA_BIGSWOLE_13</name>
</gene>